<keyword evidence="4" id="KW-1185">Reference proteome</keyword>
<keyword evidence="1" id="KW-0732">Signal</keyword>
<accession>A0ABW1WGW9</accession>
<dbReference type="PANTHER" id="PTHR10587">
    <property type="entry name" value="GLYCOSYL TRANSFERASE-RELATED"/>
    <property type="match status" value="1"/>
</dbReference>
<dbReference type="InterPro" id="IPR014235">
    <property type="entry name" value="Spore_PdaA"/>
</dbReference>
<name>A0ABW1WGW9_9BACL</name>
<feature type="chain" id="PRO_5046360806" evidence="1">
    <location>
        <begin position="25"/>
        <end position="259"/>
    </location>
</feature>
<dbReference type="Gene3D" id="3.20.20.370">
    <property type="entry name" value="Glycoside hydrolase/deacetylase"/>
    <property type="match status" value="1"/>
</dbReference>
<organism evidence="3 4">
    <name type="scientific">Sporolactobacillus kofuensis</name>
    <dbReference type="NCBI Taxonomy" id="269672"/>
    <lineage>
        <taxon>Bacteria</taxon>
        <taxon>Bacillati</taxon>
        <taxon>Bacillota</taxon>
        <taxon>Bacilli</taxon>
        <taxon>Bacillales</taxon>
        <taxon>Sporolactobacillaceae</taxon>
        <taxon>Sporolactobacillus</taxon>
    </lineage>
</organism>
<gene>
    <name evidence="3" type="primary">pdaA</name>
    <name evidence="3" type="ORF">ACFP7A_07190</name>
</gene>
<evidence type="ECO:0000313" key="4">
    <source>
        <dbReference type="Proteomes" id="UP001596267"/>
    </source>
</evidence>
<evidence type="ECO:0000259" key="2">
    <source>
        <dbReference type="PROSITE" id="PS51677"/>
    </source>
</evidence>
<dbReference type="InterPro" id="IPR011330">
    <property type="entry name" value="Glyco_hydro/deAcase_b/a-brl"/>
</dbReference>
<dbReference type="CDD" id="cd10948">
    <property type="entry name" value="CE4_BsPdaA_like"/>
    <property type="match status" value="1"/>
</dbReference>
<reference evidence="4" key="1">
    <citation type="journal article" date="2019" name="Int. J. Syst. Evol. Microbiol.">
        <title>The Global Catalogue of Microorganisms (GCM) 10K type strain sequencing project: providing services to taxonomists for standard genome sequencing and annotation.</title>
        <authorList>
            <consortium name="The Broad Institute Genomics Platform"/>
            <consortium name="The Broad Institute Genome Sequencing Center for Infectious Disease"/>
            <person name="Wu L."/>
            <person name="Ma J."/>
        </authorList>
    </citation>
    <scope>NUCLEOTIDE SEQUENCE [LARGE SCALE GENOMIC DNA]</scope>
    <source>
        <strain evidence="4">CCUG 42001</strain>
    </source>
</reference>
<dbReference type="InterPro" id="IPR050248">
    <property type="entry name" value="Polysacc_deacetylase_ArnD"/>
</dbReference>
<evidence type="ECO:0000313" key="3">
    <source>
        <dbReference type="EMBL" id="MFC6386380.1"/>
    </source>
</evidence>
<dbReference type="RefSeq" id="WP_253053338.1">
    <property type="nucleotide sequence ID" value="NZ_JAMXWN010000004.1"/>
</dbReference>
<comment type="caution">
    <text evidence="3">The sequence shown here is derived from an EMBL/GenBank/DDBJ whole genome shotgun (WGS) entry which is preliminary data.</text>
</comment>
<dbReference type="PANTHER" id="PTHR10587:SF78">
    <property type="entry name" value="PEPTIDOGLYCAN-N-ACETYLMURAMIC ACID DEACETYLASE PDAA"/>
    <property type="match status" value="1"/>
</dbReference>
<dbReference type="InterPro" id="IPR002509">
    <property type="entry name" value="NODB_dom"/>
</dbReference>
<dbReference type="NCBIfam" id="TIGR02884">
    <property type="entry name" value="spore_pdaA"/>
    <property type="match status" value="1"/>
</dbReference>
<dbReference type="EMBL" id="JBHSTQ010000005">
    <property type="protein sequence ID" value="MFC6386380.1"/>
    <property type="molecule type" value="Genomic_DNA"/>
</dbReference>
<dbReference type="PROSITE" id="PS51677">
    <property type="entry name" value="NODB"/>
    <property type="match status" value="1"/>
</dbReference>
<proteinExistence type="predicted"/>
<dbReference type="Proteomes" id="UP001596267">
    <property type="component" value="Unassembled WGS sequence"/>
</dbReference>
<sequence>MKKLALVLLIATCGLIFHPFSSSAEDWYFKPAKNNQPATTEPEYEALLKKYDGIYIGDSSKKELFLTFDNGYEAGYTAGILDTLKKEHVPATFFVTGHYISDQPNMVKRMVKEGHLIGNHSWGHPDLSKISDARYKEELKKLKTRYTKLTGDQRMIYLRPPRGTFSERSLKLGKDEGYISVFWSAAYRDWIRDDQHGADYAYEHIMNRIHPGAILLLHTVSRDNAQALPRVIHDLKKQGYQFRSLDDLMAERILPSVLW</sequence>
<evidence type="ECO:0000256" key="1">
    <source>
        <dbReference type="SAM" id="SignalP"/>
    </source>
</evidence>
<dbReference type="Pfam" id="PF01522">
    <property type="entry name" value="Polysacc_deac_1"/>
    <property type="match status" value="1"/>
</dbReference>
<feature type="domain" description="NodB homology" evidence="2">
    <location>
        <begin position="62"/>
        <end position="243"/>
    </location>
</feature>
<dbReference type="SUPFAM" id="SSF88713">
    <property type="entry name" value="Glycoside hydrolase/deacetylase"/>
    <property type="match status" value="1"/>
</dbReference>
<protein>
    <submittedName>
        <fullName evidence="3">Delta-lactam-biosynthetic de-N-acetylase</fullName>
    </submittedName>
</protein>
<feature type="signal peptide" evidence="1">
    <location>
        <begin position="1"/>
        <end position="24"/>
    </location>
</feature>